<keyword evidence="7" id="KW-1185">Reference proteome</keyword>
<comment type="similarity">
    <text evidence="1 3">Belongs to the bacterial flagellin family.</text>
</comment>
<organism evidence="6 7">
    <name type="scientific">Paracoccus thiocyanatus</name>
    <dbReference type="NCBI Taxonomy" id="34006"/>
    <lineage>
        <taxon>Bacteria</taxon>
        <taxon>Pseudomonadati</taxon>
        <taxon>Pseudomonadota</taxon>
        <taxon>Alphaproteobacteria</taxon>
        <taxon>Rhodobacterales</taxon>
        <taxon>Paracoccaceae</taxon>
        <taxon>Paracoccus</taxon>
    </lineage>
</organism>
<keyword evidence="3" id="KW-0964">Secreted</keyword>
<comment type="function">
    <text evidence="3">Flagellin is the subunit protein which polymerizes to form the filaments of bacterial flagella.</text>
</comment>
<dbReference type="RefSeq" id="WP_115755709.1">
    <property type="nucleotide sequence ID" value="NZ_QFCQ01000041.1"/>
</dbReference>
<dbReference type="SUPFAM" id="SSF64518">
    <property type="entry name" value="Phase 1 flagellin"/>
    <property type="match status" value="1"/>
</dbReference>
<comment type="subcellular location">
    <subcellularLocation>
        <location evidence="3">Secreted</location>
    </subcellularLocation>
    <subcellularLocation>
        <location evidence="3">Bacterial flagellum</location>
    </subcellularLocation>
</comment>
<dbReference type="PANTHER" id="PTHR42792">
    <property type="entry name" value="FLAGELLIN"/>
    <property type="match status" value="1"/>
</dbReference>
<feature type="domain" description="Flagellin C-terminal" evidence="5">
    <location>
        <begin position="260"/>
        <end position="338"/>
    </location>
</feature>
<dbReference type="InterPro" id="IPR001029">
    <property type="entry name" value="Flagellin_N"/>
</dbReference>
<sequence>MSSFHSIGDLSRSYQLRLGQHGLKTRLDRLTEELMTGVKTDIPRALAGDLSGLAHIESRMKILQTFQQNASEGQNRFTTMQSVLERMQSVVDELGPRLLSEPSIASDQDLRNRADNARQDFQSMLTALNTSSGGQYLFSGSKSDSAPIGDLTAMLTYLNAAVAGATTAAGIAGRIDAWFDAAPGSGGFADTFYQGDDSGDTRFLISPDRHINSKLTANSSELRDTLKGMAIITYASEAGAALSTDTLRELFSEAGARLVKATATLTSARSDLGQQQAAITQAQARNAAEITALSLARTNMVGADPYETTTALEETEARIQSLYALTARLSKLNLTDYLS</sequence>
<accession>A0A3D8PB51</accession>
<keyword evidence="6" id="KW-0969">Cilium</keyword>
<evidence type="ECO:0000256" key="3">
    <source>
        <dbReference type="RuleBase" id="RU362073"/>
    </source>
</evidence>
<evidence type="ECO:0000259" key="4">
    <source>
        <dbReference type="Pfam" id="PF00669"/>
    </source>
</evidence>
<dbReference type="EMBL" id="QFCQ01000041">
    <property type="protein sequence ID" value="RDW13290.1"/>
    <property type="molecule type" value="Genomic_DNA"/>
</dbReference>
<dbReference type="GO" id="GO:0005576">
    <property type="term" value="C:extracellular region"/>
    <property type="evidence" value="ECO:0007669"/>
    <property type="project" value="UniProtKB-SubCell"/>
</dbReference>
<gene>
    <name evidence="6" type="ORF">DIE28_08890</name>
</gene>
<name>A0A3D8PB51_9RHOB</name>
<evidence type="ECO:0000259" key="5">
    <source>
        <dbReference type="Pfam" id="PF00700"/>
    </source>
</evidence>
<reference evidence="6 7" key="1">
    <citation type="submission" date="2018-05" db="EMBL/GenBank/DDBJ databases">
        <title>Whole genome sequencing of Paracoccus thiocyanatus SST.</title>
        <authorList>
            <person name="Ghosh W."/>
            <person name="Rameez M.J."/>
            <person name="Roy C."/>
        </authorList>
    </citation>
    <scope>NUCLEOTIDE SEQUENCE [LARGE SCALE GENOMIC DNA]</scope>
    <source>
        <strain evidence="6 7">SST</strain>
    </source>
</reference>
<dbReference type="Gene3D" id="1.20.1330.10">
    <property type="entry name" value="f41 fragment of flagellin, N-terminal domain"/>
    <property type="match status" value="1"/>
</dbReference>
<protein>
    <recommendedName>
        <fullName evidence="3">Flagellin</fullName>
    </recommendedName>
</protein>
<dbReference type="AlphaFoldDB" id="A0A3D8PB51"/>
<evidence type="ECO:0000256" key="1">
    <source>
        <dbReference type="ARBA" id="ARBA00005709"/>
    </source>
</evidence>
<dbReference type="InterPro" id="IPR001492">
    <property type="entry name" value="Flagellin"/>
</dbReference>
<evidence type="ECO:0000313" key="6">
    <source>
        <dbReference type="EMBL" id="RDW13290.1"/>
    </source>
</evidence>
<dbReference type="InterPro" id="IPR046358">
    <property type="entry name" value="Flagellin_C"/>
</dbReference>
<comment type="caution">
    <text evidence="6">The sequence shown here is derived from an EMBL/GenBank/DDBJ whole genome shotgun (WGS) entry which is preliminary data.</text>
</comment>
<dbReference type="GO" id="GO:0009288">
    <property type="term" value="C:bacterial-type flagellum"/>
    <property type="evidence" value="ECO:0007669"/>
    <property type="project" value="UniProtKB-SubCell"/>
</dbReference>
<dbReference type="PANTHER" id="PTHR42792:SF1">
    <property type="entry name" value="FLAGELLAR HOOK-ASSOCIATED PROTEIN 3"/>
    <property type="match status" value="1"/>
</dbReference>
<proteinExistence type="inferred from homology"/>
<dbReference type="GO" id="GO:0005198">
    <property type="term" value="F:structural molecule activity"/>
    <property type="evidence" value="ECO:0007669"/>
    <property type="project" value="UniProtKB-UniRule"/>
</dbReference>
<keyword evidence="6" id="KW-0282">Flagellum</keyword>
<dbReference type="Pfam" id="PF00669">
    <property type="entry name" value="Flagellin_N"/>
    <property type="match status" value="1"/>
</dbReference>
<evidence type="ECO:0000256" key="2">
    <source>
        <dbReference type="ARBA" id="ARBA00023143"/>
    </source>
</evidence>
<keyword evidence="6" id="KW-0966">Cell projection</keyword>
<dbReference type="Pfam" id="PF00700">
    <property type="entry name" value="Flagellin_C"/>
    <property type="match status" value="1"/>
</dbReference>
<evidence type="ECO:0000313" key="7">
    <source>
        <dbReference type="Proteomes" id="UP000256679"/>
    </source>
</evidence>
<dbReference type="Proteomes" id="UP000256679">
    <property type="component" value="Unassembled WGS sequence"/>
</dbReference>
<feature type="domain" description="Flagellin N-terminal" evidence="4">
    <location>
        <begin position="26"/>
        <end position="142"/>
    </location>
</feature>
<keyword evidence="2 3" id="KW-0975">Bacterial flagellum</keyword>